<dbReference type="InterPro" id="IPR036457">
    <property type="entry name" value="PPM-type-like_dom_sf"/>
</dbReference>
<dbReference type="AlphaFoldDB" id="A0A1G5L398"/>
<keyword evidence="2" id="KW-1185">Reference proteome</keyword>
<dbReference type="Gene3D" id="3.60.40.10">
    <property type="entry name" value="PPM-type phosphatase domain"/>
    <property type="match status" value="1"/>
</dbReference>
<sequence length="330" mass="36428">MLIEAFSEGKDPSAPHRNEDQLVILPGRAYAVIDGVTDRHGSRYDGMLSGQYASLIVKRALEHKLSARDTPSDGLEIVRAMTEAIADAYRSHGMIDRARADSNVRFSAALALVLVQPETLDVILVGDSGVRINGERTIRFEKDLDLITSILRREAWPVIGRKTSDPEQQEQLSRRVTWHGTRQPLGAVADTLDADDMALIENRAIAANLETLPHVAKADIENLVRGGIVNSQGGYQNNASLQLGYPCLDGFDVPEHMIMIERLPRSEVRTVEIYSDGYFKPGDGFGVAAWEKAFADAEREDPAKVLLHHSPKGSTASLWADDRTYLAVRF</sequence>
<evidence type="ECO:0008006" key="3">
    <source>
        <dbReference type="Google" id="ProtNLM"/>
    </source>
</evidence>
<evidence type="ECO:0000313" key="2">
    <source>
        <dbReference type="Proteomes" id="UP000199569"/>
    </source>
</evidence>
<protein>
    <recommendedName>
        <fullName evidence="3">Protein phosphatase 2C</fullName>
    </recommendedName>
</protein>
<dbReference type="Proteomes" id="UP000199569">
    <property type="component" value="Unassembled WGS sequence"/>
</dbReference>
<dbReference type="RefSeq" id="WP_091138271.1">
    <property type="nucleotide sequence ID" value="NZ_FMVJ01000014.1"/>
</dbReference>
<name>A0A1G5L398_9HYPH</name>
<dbReference type="SUPFAM" id="SSF81606">
    <property type="entry name" value="PP2C-like"/>
    <property type="match status" value="1"/>
</dbReference>
<accession>A0A1G5L398</accession>
<dbReference type="STRING" id="549386.SAMN02927923_03859"/>
<evidence type="ECO:0000313" key="1">
    <source>
        <dbReference type="EMBL" id="SCZ07375.1"/>
    </source>
</evidence>
<proteinExistence type="predicted"/>
<gene>
    <name evidence="1" type="ORF">SAMN02927923_03859</name>
</gene>
<dbReference type="OrthoDB" id="8362855at2"/>
<reference evidence="1 2" key="1">
    <citation type="submission" date="2016-10" db="EMBL/GenBank/DDBJ databases">
        <authorList>
            <person name="de Groot N.N."/>
        </authorList>
    </citation>
    <scope>NUCLEOTIDE SEQUENCE [LARGE SCALE GENOMIC DNA]</scope>
    <source>
        <strain evidence="1 2">CGMCC 1.7666</strain>
    </source>
</reference>
<dbReference type="EMBL" id="FMVJ01000014">
    <property type="protein sequence ID" value="SCZ07375.1"/>
    <property type="molecule type" value="Genomic_DNA"/>
</dbReference>
<organism evidence="1 2">
    <name type="scientific">Microvirga guangxiensis</name>
    <dbReference type="NCBI Taxonomy" id="549386"/>
    <lineage>
        <taxon>Bacteria</taxon>
        <taxon>Pseudomonadati</taxon>
        <taxon>Pseudomonadota</taxon>
        <taxon>Alphaproteobacteria</taxon>
        <taxon>Hyphomicrobiales</taxon>
        <taxon>Methylobacteriaceae</taxon>
        <taxon>Microvirga</taxon>
    </lineage>
</organism>